<dbReference type="PANTHER" id="PTHR20859:SF93">
    <property type="entry name" value="CYTOKINE RECEPTOR FAMILY MEMBER B12-RELATED"/>
    <property type="match status" value="1"/>
</dbReference>
<dbReference type="InterPro" id="IPR013783">
    <property type="entry name" value="Ig-like_fold"/>
</dbReference>
<dbReference type="Gene3D" id="2.60.40.10">
    <property type="entry name" value="Immunoglobulins"/>
    <property type="match status" value="1"/>
</dbReference>
<dbReference type="AlphaFoldDB" id="A0AAW0Q2I1"/>
<reference evidence="4" key="1">
    <citation type="submission" date="2024-04" db="EMBL/GenBank/DDBJ databases">
        <title>Salinicola lusitanus LLJ914,a marine bacterium isolated from the Okinawa Trough.</title>
        <authorList>
            <person name="Li J."/>
        </authorList>
    </citation>
    <scope>NUCLEOTIDE SEQUENCE [LARGE SCALE GENOMIC DNA]</scope>
</reference>
<organism evidence="3 4">
    <name type="scientific">Mugilogobius chulae</name>
    <name type="common">yellowstripe goby</name>
    <dbReference type="NCBI Taxonomy" id="88201"/>
    <lineage>
        <taxon>Eukaryota</taxon>
        <taxon>Metazoa</taxon>
        <taxon>Chordata</taxon>
        <taxon>Craniata</taxon>
        <taxon>Vertebrata</taxon>
        <taxon>Euteleostomi</taxon>
        <taxon>Actinopterygii</taxon>
        <taxon>Neopterygii</taxon>
        <taxon>Teleostei</taxon>
        <taxon>Neoteleostei</taxon>
        <taxon>Acanthomorphata</taxon>
        <taxon>Gobiaria</taxon>
        <taxon>Gobiiformes</taxon>
        <taxon>Gobioidei</taxon>
        <taxon>Gobiidae</taxon>
        <taxon>Gobionellinae</taxon>
        <taxon>Mugilogobius</taxon>
    </lineage>
</organism>
<dbReference type="PANTHER" id="PTHR20859">
    <property type="entry name" value="INTERFERON/INTERLEUKIN RECEPTOR"/>
    <property type="match status" value="1"/>
</dbReference>
<keyword evidence="4" id="KW-1185">Reference proteome</keyword>
<feature type="signal peptide" evidence="1">
    <location>
        <begin position="1"/>
        <end position="15"/>
    </location>
</feature>
<evidence type="ECO:0000259" key="2">
    <source>
        <dbReference type="Pfam" id="PF01108"/>
    </source>
</evidence>
<feature type="domain" description="Fibronectin type-III" evidence="2">
    <location>
        <begin position="3"/>
        <end position="101"/>
    </location>
</feature>
<dbReference type="GO" id="GO:0005886">
    <property type="term" value="C:plasma membrane"/>
    <property type="evidence" value="ECO:0007669"/>
    <property type="project" value="TreeGrafter"/>
</dbReference>
<dbReference type="InterPro" id="IPR003961">
    <property type="entry name" value="FN3_dom"/>
</dbReference>
<name>A0AAW0Q2I1_9GOBI</name>
<dbReference type="InterPro" id="IPR050650">
    <property type="entry name" value="Type-II_Cytokine-TF_Rcpt"/>
</dbReference>
<dbReference type="EMBL" id="JBBPFD010000002">
    <property type="protein sequence ID" value="KAK7938427.1"/>
    <property type="molecule type" value="Genomic_DNA"/>
</dbReference>
<evidence type="ECO:0000313" key="3">
    <source>
        <dbReference type="EMBL" id="KAK7938427.1"/>
    </source>
</evidence>
<feature type="chain" id="PRO_5043911962" description="Fibronectin type-III domain-containing protein" evidence="1">
    <location>
        <begin position="16"/>
        <end position="167"/>
    </location>
</feature>
<proteinExistence type="predicted"/>
<accession>A0AAW0Q2I1</accession>
<dbReference type="InterPro" id="IPR036116">
    <property type="entry name" value="FN3_sf"/>
</dbReference>
<sequence>MLILLLLCWLPSVSPVKSVPAAPLRAVLKSSNMNHILQWDRGPDTAPDTAYSVSFHTDRSPCCDVVPGCERVVDPPVCDLTQEFSDPEETYHIRVTAGLEADSAQSSSPWITFHPLSDTELELPILRVTHCESSLCVDMSSPVPALHHIYDSFHYELQLQTDDQRPR</sequence>
<keyword evidence="1" id="KW-0732">Signal</keyword>
<dbReference type="GO" id="GO:0004896">
    <property type="term" value="F:cytokine receptor activity"/>
    <property type="evidence" value="ECO:0007669"/>
    <property type="project" value="TreeGrafter"/>
</dbReference>
<dbReference type="Pfam" id="PF01108">
    <property type="entry name" value="Tissue_fac"/>
    <property type="match status" value="1"/>
</dbReference>
<protein>
    <recommendedName>
        <fullName evidence="2">Fibronectin type-III domain-containing protein</fullName>
    </recommendedName>
</protein>
<evidence type="ECO:0000313" key="4">
    <source>
        <dbReference type="Proteomes" id="UP001460270"/>
    </source>
</evidence>
<dbReference type="SUPFAM" id="SSF49265">
    <property type="entry name" value="Fibronectin type III"/>
    <property type="match status" value="1"/>
</dbReference>
<gene>
    <name evidence="3" type="ORF">WMY93_001753</name>
</gene>
<comment type="caution">
    <text evidence="3">The sequence shown here is derived from an EMBL/GenBank/DDBJ whole genome shotgun (WGS) entry which is preliminary data.</text>
</comment>
<dbReference type="Proteomes" id="UP001460270">
    <property type="component" value="Unassembled WGS sequence"/>
</dbReference>
<evidence type="ECO:0000256" key="1">
    <source>
        <dbReference type="SAM" id="SignalP"/>
    </source>
</evidence>